<feature type="domain" description="Glycosyl transferase family 1" evidence="1">
    <location>
        <begin position="204"/>
        <end position="368"/>
    </location>
</feature>
<dbReference type="GO" id="GO:0016758">
    <property type="term" value="F:hexosyltransferase activity"/>
    <property type="evidence" value="ECO:0007669"/>
    <property type="project" value="TreeGrafter"/>
</dbReference>
<dbReference type="InterPro" id="IPR050194">
    <property type="entry name" value="Glycosyltransferase_grp1"/>
</dbReference>
<organism evidence="3 4">
    <name type="scientific">Cyclobacterium xiamenense</name>
    <dbReference type="NCBI Taxonomy" id="1297121"/>
    <lineage>
        <taxon>Bacteria</taxon>
        <taxon>Pseudomonadati</taxon>
        <taxon>Bacteroidota</taxon>
        <taxon>Cytophagia</taxon>
        <taxon>Cytophagales</taxon>
        <taxon>Cyclobacteriaceae</taxon>
        <taxon>Cyclobacterium</taxon>
    </lineage>
</organism>
<evidence type="ECO:0000313" key="4">
    <source>
        <dbReference type="Proteomes" id="UP000199403"/>
    </source>
</evidence>
<evidence type="ECO:0000259" key="2">
    <source>
        <dbReference type="Pfam" id="PF13579"/>
    </source>
</evidence>
<dbReference type="STRING" id="1416801.SAMN05192553_102805"/>
<dbReference type="Proteomes" id="UP000199403">
    <property type="component" value="Unassembled WGS sequence"/>
</dbReference>
<gene>
    <name evidence="3" type="ORF">SAMN05192553_102805</name>
</gene>
<dbReference type="CDD" id="cd03794">
    <property type="entry name" value="GT4_WbuB-like"/>
    <property type="match status" value="1"/>
</dbReference>
<evidence type="ECO:0000313" key="3">
    <source>
        <dbReference type="EMBL" id="SEJ18332.1"/>
    </source>
</evidence>
<accession>A0A1H6X0Q6</accession>
<keyword evidence="4" id="KW-1185">Reference proteome</keyword>
<dbReference type="AlphaFoldDB" id="A0A1H6X0Q6"/>
<dbReference type="Pfam" id="PF13579">
    <property type="entry name" value="Glyco_trans_4_4"/>
    <property type="match status" value="1"/>
</dbReference>
<evidence type="ECO:0000259" key="1">
    <source>
        <dbReference type="Pfam" id="PF00534"/>
    </source>
</evidence>
<dbReference type="OrthoDB" id="9811902at2"/>
<name>A0A1H6X0Q6_9BACT</name>
<dbReference type="Gene3D" id="3.40.50.2000">
    <property type="entry name" value="Glycogen Phosphorylase B"/>
    <property type="match status" value="2"/>
</dbReference>
<dbReference type="RefSeq" id="WP_092172264.1">
    <property type="nucleotide sequence ID" value="NZ_FNZH01000002.1"/>
</dbReference>
<dbReference type="PANTHER" id="PTHR45947:SF3">
    <property type="entry name" value="SULFOQUINOVOSYL TRANSFERASE SQD2"/>
    <property type="match status" value="1"/>
</dbReference>
<reference evidence="4" key="1">
    <citation type="submission" date="2016-10" db="EMBL/GenBank/DDBJ databases">
        <authorList>
            <person name="Varghese N."/>
            <person name="Submissions S."/>
        </authorList>
    </citation>
    <scope>NUCLEOTIDE SEQUENCE [LARGE SCALE GENOMIC DNA]</scope>
    <source>
        <strain evidence="4">IBRC-M 10761</strain>
    </source>
</reference>
<dbReference type="Pfam" id="PF00534">
    <property type="entry name" value="Glycos_transf_1"/>
    <property type="match status" value="1"/>
</dbReference>
<dbReference type="InterPro" id="IPR001296">
    <property type="entry name" value="Glyco_trans_1"/>
</dbReference>
<dbReference type="SUPFAM" id="SSF53756">
    <property type="entry name" value="UDP-Glycosyltransferase/glycogen phosphorylase"/>
    <property type="match status" value="1"/>
</dbReference>
<sequence>MKLCYIHQYYLKPEEGGAIRSYHLAQGITAAGVEVTVVTAHNRPDYEVRWDGKVQVHLLPVPYDNNFSAFRRLWAFAAFVRAAKKLLGRMPLPDLLYITSTPLSTGLIGTWARRKWGIPFVFEVRDLWPKAPIAIKSIRNSLLKKVLYKMEETIYRKAWKIVALSPGMQRYIQQKVSQQPVVLIPNFADLDFFQVQKDRYPNRQFDQQPLTFLYAGAIGEVNGLLQYLDLAEAAKRKGKNWLFQLMGKGKWLPALKEEAAKRGLSRVEFIPFGNKAEVRERMQAADIAYISFLRLRVLEVSSPNKFFDALAMGMPVLINFKGWINDLVSAHDLGWYQGEQPYETLLEALEALEHCPEALARKGKNARSLAERSFAKDRAVASLLDVVEFCQNKDRTGLARFVSR</sequence>
<dbReference type="InterPro" id="IPR028098">
    <property type="entry name" value="Glyco_trans_4-like_N"/>
</dbReference>
<keyword evidence="3" id="KW-0808">Transferase</keyword>
<dbReference type="EMBL" id="FNZH01000002">
    <property type="protein sequence ID" value="SEJ18332.1"/>
    <property type="molecule type" value="Genomic_DNA"/>
</dbReference>
<proteinExistence type="predicted"/>
<protein>
    <submittedName>
        <fullName evidence="3">Glycosyltransferase involved in cell wall bisynthesis</fullName>
    </submittedName>
</protein>
<feature type="domain" description="Glycosyltransferase subfamily 4-like N-terminal" evidence="2">
    <location>
        <begin position="16"/>
        <end position="186"/>
    </location>
</feature>
<dbReference type="PANTHER" id="PTHR45947">
    <property type="entry name" value="SULFOQUINOVOSYL TRANSFERASE SQD2"/>
    <property type="match status" value="1"/>
</dbReference>